<name>A0A317CSL2_9GAMM</name>
<proteinExistence type="predicted"/>
<keyword evidence="1" id="KW-1133">Transmembrane helix</keyword>
<reference evidence="2 3" key="1">
    <citation type="submission" date="2018-05" db="EMBL/GenBank/DDBJ databases">
        <title>Leucothrix arctica sp. nov., isolated from Arctic seawater.</title>
        <authorList>
            <person name="Choi A."/>
            <person name="Baek K."/>
        </authorList>
    </citation>
    <scope>NUCLEOTIDE SEQUENCE [LARGE SCALE GENOMIC DNA]</scope>
    <source>
        <strain evidence="2 3">IMCC9719</strain>
    </source>
</reference>
<dbReference type="Gene3D" id="2.102.10.10">
    <property type="entry name" value="Rieske [2Fe-2S] iron-sulphur domain"/>
    <property type="match status" value="1"/>
</dbReference>
<evidence type="ECO:0000313" key="2">
    <source>
        <dbReference type="EMBL" id="PWQ99430.1"/>
    </source>
</evidence>
<organism evidence="2 3">
    <name type="scientific">Leucothrix arctica</name>
    <dbReference type="NCBI Taxonomy" id="1481894"/>
    <lineage>
        <taxon>Bacteria</taxon>
        <taxon>Pseudomonadati</taxon>
        <taxon>Pseudomonadota</taxon>
        <taxon>Gammaproteobacteria</taxon>
        <taxon>Thiotrichales</taxon>
        <taxon>Thiotrichaceae</taxon>
        <taxon>Leucothrix</taxon>
    </lineage>
</organism>
<comment type="caution">
    <text evidence="2">The sequence shown here is derived from an EMBL/GenBank/DDBJ whole genome shotgun (WGS) entry which is preliminary data.</text>
</comment>
<keyword evidence="1" id="KW-0812">Transmembrane</keyword>
<evidence type="ECO:0000256" key="1">
    <source>
        <dbReference type="SAM" id="Phobius"/>
    </source>
</evidence>
<sequence length="177" mass="19747">MTDKRLLYRVILKLMAAAGIIALLMVFLNATFNSGGDIDEVSPVISSEVVYLKLANVEEGKVTTVIWENKRVGVIKRSSQTQLGLMQQSSKAPEASIIDLESHPWRSIDATYFVYYDKGDSGYCPLFFERENFKDTCSGIRYDLTGRQDGGTKTLGVPPYHFSNTGELAVGRWTADY</sequence>
<dbReference type="EMBL" id="QGKL01000005">
    <property type="protein sequence ID" value="PWQ99430.1"/>
    <property type="molecule type" value="Genomic_DNA"/>
</dbReference>
<dbReference type="AlphaFoldDB" id="A0A317CSL2"/>
<protein>
    <submittedName>
        <fullName evidence="2">Uncharacterized protein</fullName>
    </submittedName>
</protein>
<dbReference type="RefSeq" id="WP_109821559.1">
    <property type="nucleotide sequence ID" value="NZ_QGKL01000005.1"/>
</dbReference>
<gene>
    <name evidence="2" type="ORF">DKT75_00910</name>
</gene>
<dbReference type="GO" id="GO:0051537">
    <property type="term" value="F:2 iron, 2 sulfur cluster binding"/>
    <property type="evidence" value="ECO:0007669"/>
    <property type="project" value="InterPro"/>
</dbReference>
<keyword evidence="1" id="KW-0472">Membrane</keyword>
<dbReference type="InterPro" id="IPR036922">
    <property type="entry name" value="Rieske_2Fe-2S_sf"/>
</dbReference>
<dbReference type="Proteomes" id="UP000245506">
    <property type="component" value="Unassembled WGS sequence"/>
</dbReference>
<evidence type="ECO:0000313" key="3">
    <source>
        <dbReference type="Proteomes" id="UP000245506"/>
    </source>
</evidence>
<accession>A0A317CSL2</accession>
<feature type="transmembrane region" description="Helical" evidence="1">
    <location>
        <begin position="6"/>
        <end position="28"/>
    </location>
</feature>
<dbReference type="OrthoDB" id="5624396at2"/>
<keyword evidence="3" id="KW-1185">Reference proteome</keyword>